<feature type="region of interest" description="Disordered" evidence="1">
    <location>
        <begin position="1"/>
        <end position="20"/>
    </location>
</feature>
<gene>
    <name evidence="2" type="ORF">EDC64_102222</name>
</gene>
<evidence type="ECO:0000256" key="1">
    <source>
        <dbReference type="SAM" id="MobiDB-lite"/>
    </source>
</evidence>
<accession>A0A4R3M1Y8</accession>
<reference evidence="2 3" key="1">
    <citation type="submission" date="2019-03" db="EMBL/GenBank/DDBJ databases">
        <title>Genomic Encyclopedia of Type Strains, Phase IV (KMG-IV): sequencing the most valuable type-strain genomes for metagenomic binning, comparative biology and taxonomic classification.</title>
        <authorList>
            <person name="Goeker M."/>
        </authorList>
    </citation>
    <scope>NUCLEOTIDE SEQUENCE [LARGE SCALE GENOMIC DNA]</scope>
    <source>
        <strain evidence="2 3">DSM 9035</strain>
    </source>
</reference>
<sequence length="31" mass="3424">MHNLSGFGADATLTEPVPPFGIKPTIRRWTL</sequence>
<dbReference type="AlphaFoldDB" id="A0A4R3M1Y8"/>
<name>A0A4R3M1Y8_9HYPH</name>
<keyword evidence="3" id="KW-1185">Reference proteome</keyword>
<dbReference type="Proteomes" id="UP000294664">
    <property type="component" value="Unassembled WGS sequence"/>
</dbReference>
<organism evidence="2 3">
    <name type="scientific">Aquabacter spiritensis</name>
    <dbReference type="NCBI Taxonomy" id="933073"/>
    <lineage>
        <taxon>Bacteria</taxon>
        <taxon>Pseudomonadati</taxon>
        <taxon>Pseudomonadota</taxon>
        <taxon>Alphaproteobacteria</taxon>
        <taxon>Hyphomicrobiales</taxon>
        <taxon>Xanthobacteraceae</taxon>
        <taxon>Aquabacter</taxon>
    </lineage>
</organism>
<proteinExistence type="predicted"/>
<dbReference type="EMBL" id="SMAI01000002">
    <property type="protein sequence ID" value="TCT06743.1"/>
    <property type="molecule type" value="Genomic_DNA"/>
</dbReference>
<protein>
    <submittedName>
        <fullName evidence="2">Uncharacterized protein</fullName>
    </submittedName>
</protein>
<comment type="caution">
    <text evidence="2">The sequence shown here is derived from an EMBL/GenBank/DDBJ whole genome shotgun (WGS) entry which is preliminary data.</text>
</comment>
<evidence type="ECO:0000313" key="2">
    <source>
        <dbReference type="EMBL" id="TCT06743.1"/>
    </source>
</evidence>
<evidence type="ECO:0000313" key="3">
    <source>
        <dbReference type="Proteomes" id="UP000294664"/>
    </source>
</evidence>